<dbReference type="EMBL" id="MU394295">
    <property type="protein sequence ID" value="KAI6089456.1"/>
    <property type="molecule type" value="Genomic_DNA"/>
</dbReference>
<comment type="caution">
    <text evidence="1">The sequence shown here is derived from an EMBL/GenBank/DDBJ whole genome shotgun (WGS) entry which is preliminary data.</text>
</comment>
<reference evidence="1 2" key="1">
    <citation type="journal article" date="2022" name="New Phytol.">
        <title>Ecological generalism drives hyperdiversity of secondary metabolite gene clusters in xylarialean endophytes.</title>
        <authorList>
            <person name="Franco M.E.E."/>
            <person name="Wisecaver J.H."/>
            <person name="Arnold A.E."/>
            <person name="Ju Y.M."/>
            <person name="Slot J.C."/>
            <person name="Ahrendt S."/>
            <person name="Moore L.P."/>
            <person name="Eastman K.E."/>
            <person name="Scott K."/>
            <person name="Konkel Z."/>
            <person name="Mondo S.J."/>
            <person name="Kuo A."/>
            <person name="Hayes R.D."/>
            <person name="Haridas S."/>
            <person name="Andreopoulos B."/>
            <person name="Riley R."/>
            <person name="LaButti K."/>
            <person name="Pangilinan J."/>
            <person name="Lipzen A."/>
            <person name="Amirebrahimi M."/>
            <person name="Yan J."/>
            <person name="Adam C."/>
            <person name="Keymanesh K."/>
            <person name="Ng V."/>
            <person name="Louie K."/>
            <person name="Northen T."/>
            <person name="Drula E."/>
            <person name="Henrissat B."/>
            <person name="Hsieh H.M."/>
            <person name="Youens-Clark K."/>
            <person name="Lutzoni F."/>
            <person name="Miadlikowska J."/>
            <person name="Eastwood D.C."/>
            <person name="Hamelin R.C."/>
            <person name="Grigoriev I.V."/>
            <person name="U'Ren J.M."/>
        </authorList>
    </citation>
    <scope>NUCLEOTIDE SEQUENCE [LARGE SCALE GENOMIC DNA]</scope>
    <source>
        <strain evidence="1 2">ER1909</strain>
    </source>
</reference>
<dbReference type="Proteomes" id="UP001497680">
    <property type="component" value="Unassembled WGS sequence"/>
</dbReference>
<protein>
    <submittedName>
        <fullName evidence="1">Uncharacterized protein</fullName>
    </submittedName>
</protein>
<keyword evidence="2" id="KW-1185">Reference proteome</keyword>
<evidence type="ECO:0000313" key="2">
    <source>
        <dbReference type="Proteomes" id="UP001497680"/>
    </source>
</evidence>
<organism evidence="1 2">
    <name type="scientific">Hypoxylon rubiginosum</name>
    <dbReference type="NCBI Taxonomy" id="110542"/>
    <lineage>
        <taxon>Eukaryota</taxon>
        <taxon>Fungi</taxon>
        <taxon>Dikarya</taxon>
        <taxon>Ascomycota</taxon>
        <taxon>Pezizomycotina</taxon>
        <taxon>Sordariomycetes</taxon>
        <taxon>Xylariomycetidae</taxon>
        <taxon>Xylariales</taxon>
        <taxon>Hypoxylaceae</taxon>
        <taxon>Hypoxylon</taxon>
    </lineage>
</organism>
<proteinExistence type="predicted"/>
<sequence>MACISNSLIAPLIDTFEPKTMQCPRAGMDGSPNYFGNDIQDIEDEENELFDSQHIMAQYHDYHDTSSTVRLGGSSIDAPLDQTHIANPLPINSINAQRPGKHTIRRTGSQLAASQSDSAKPTSPSLSSGSSETPETRYSQQIATPEDVPANTIDKQLHASVDDLFPPPERPQTKRRRTAKQQVEEDDVPPVDATKRNRFLERNRVAATKCRQKKKEWVSDLEETRFGLESQNNHLQMEYSNLRDEITHIKSQLMEHASCSDRNIDKWIENEAKRFVLGTGERYDQMLVNMGSAPGMMSRQDSFSSVPGYPTGPGSELISPVTPSNRGNISFPPGAMGPSSPIFYRPDMTPGGPDAAASVAAEETYPPNLMPGSMAEDPNGFDSVPMVDDTFED</sequence>
<name>A0ACC0D9Z8_9PEZI</name>
<evidence type="ECO:0000313" key="1">
    <source>
        <dbReference type="EMBL" id="KAI6089456.1"/>
    </source>
</evidence>
<accession>A0ACC0D9Z8</accession>
<gene>
    <name evidence="1" type="ORF">F4821DRAFT_231079</name>
</gene>